<dbReference type="SUPFAM" id="SSF55961">
    <property type="entry name" value="Bet v1-like"/>
    <property type="match status" value="1"/>
</dbReference>
<name>A0AAD1I1Z7_9MYCO</name>
<dbReference type="Pfam" id="PF00903">
    <property type="entry name" value="Glyoxalase"/>
    <property type="match status" value="1"/>
</dbReference>
<dbReference type="InterPro" id="IPR037523">
    <property type="entry name" value="VOC_core"/>
</dbReference>
<reference evidence="5 6" key="1">
    <citation type="journal article" date="2019" name="Emerg. Microbes Infect.">
        <title>Comprehensive subspecies identification of 175 nontuberculous mycobacteria species based on 7547 genomic profiles.</title>
        <authorList>
            <person name="Matsumoto Y."/>
            <person name="Kinjo T."/>
            <person name="Motooka D."/>
            <person name="Nabeya D."/>
            <person name="Jung N."/>
            <person name="Uechi K."/>
            <person name="Horii T."/>
            <person name="Iida T."/>
            <person name="Fujita J."/>
            <person name="Nakamura S."/>
        </authorList>
    </citation>
    <scope>NUCLEOTIDE SEQUENCE [LARGE SCALE GENOMIC DNA]</scope>
    <source>
        <strain evidence="5 6">JCM 12143</strain>
    </source>
</reference>
<dbReference type="InterPro" id="IPR004360">
    <property type="entry name" value="Glyas_Fos-R_dOase_dom"/>
</dbReference>
<evidence type="ECO:0000259" key="4">
    <source>
        <dbReference type="PROSITE" id="PS51819"/>
    </source>
</evidence>
<evidence type="ECO:0000256" key="1">
    <source>
        <dbReference type="ARBA" id="ARBA00011051"/>
    </source>
</evidence>
<dbReference type="AlphaFoldDB" id="A0AAD1I1Z7"/>
<protein>
    <recommendedName>
        <fullName evidence="2">Bleomycin resistance protein</fullName>
    </recommendedName>
</protein>
<proteinExistence type="inferred from homology"/>
<organism evidence="5 6">
    <name type="scientific">Mycolicibacter terrae</name>
    <dbReference type="NCBI Taxonomy" id="1788"/>
    <lineage>
        <taxon>Bacteria</taxon>
        <taxon>Bacillati</taxon>
        <taxon>Actinomycetota</taxon>
        <taxon>Actinomycetes</taxon>
        <taxon>Mycobacteriales</taxon>
        <taxon>Mycobacteriaceae</taxon>
        <taxon>Mycolicibacter</taxon>
    </lineage>
</organism>
<comment type="similarity">
    <text evidence="1">Belongs to the bleomycin resistance protein family.</text>
</comment>
<dbReference type="SUPFAM" id="SSF54593">
    <property type="entry name" value="Glyoxalase/Bleomycin resistance protein/Dihydroxybiphenyl dioxygenase"/>
    <property type="match status" value="1"/>
</dbReference>
<dbReference type="EMBL" id="AP022564">
    <property type="protein sequence ID" value="BBX24215.1"/>
    <property type="molecule type" value="Genomic_DNA"/>
</dbReference>
<keyword evidence="3" id="KW-0046">Antibiotic resistance</keyword>
<gene>
    <name evidence="5" type="ORF">MTER_36260</name>
</gene>
<evidence type="ECO:0000256" key="2">
    <source>
        <dbReference type="ARBA" id="ARBA00021572"/>
    </source>
</evidence>
<sequence>MPEIVFTAVAPVIPVRDLDAALDRYRRLGFTARAHPGPARYGFAERGPVALHLTEWAEHDPLRTAASVYLYVDDADALYAQWTATGVQGRFIEPADTDYRLREFAYVDPEGTLHRVGSPVAARVVSAGRDIAAPAERIFELIADPAQQPRWDGNDNLAEAKPGQRVRAAGDTFTTMLTLGSLRENHVVEFEEGRRIAWLPAEPGRQPPGHLWRWDLEPLDQTHTRVTHTYDWSALSDPKRLERARATTADNLAASLTRLAALVEGS</sequence>
<accession>A0AAD1I1Z7</accession>
<dbReference type="CDD" id="cd07825">
    <property type="entry name" value="SRPBCC_7"/>
    <property type="match status" value="1"/>
</dbReference>
<dbReference type="Proteomes" id="UP000467636">
    <property type="component" value="Chromosome"/>
</dbReference>
<dbReference type="Gene3D" id="3.30.530.20">
    <property type="match status" value="1"/>
</dbReference>
<dbReference type="InterPro" id="IPR019587">
    <property type="entry name" value="Polyketide_cyclase/dehydratase"/>
</dbReference>
<dbReference type="Gene3D" id="3.10.180.10">
    <property type="entry name" value="2,3-Dihydroxybiphenyl 1,2-Dioxygenase, domain 1"/>
    <property type="match status" value="1"/>
</dbReference>
<dbReference type="InterPro" id="IPR000335">
    <property type="entry name" value="Bleomycin-R"/>
</dbReference>
<evidence type="ECO:0000256" key="3">
    <source>
        <dbReference type="ARBA" id="ARBA00023251"/>
    </source>
</evidence>
<keyword evidence="6" id="KW-1185">Reference proteome</keyword>
<dbReference type="InterPro" id="IPR029068">
    <property type="entry name" value="Glyas_Bleomycin-R_OHBP_Dase"/>
</dbReference>
<dbReference type="PROSITE" id="PS51819">
    <property type="entry name" value="VOC"/>
    <property type="match status" value="1"/>
</dbReference>
<evidence type="ECO:0000313" key="6">
    <source>
        <dbReference type="Proteomes" id="UP000467636"/>
    </source>
</evidence>
<evidence type="ECO:0000313" key="5">
    <source>
        <dbReference type="EMBL" id="BBX24215.1"/>
    </source>
</evidence>
<dbReference type="Pfam" id="PF10604">
    <property type="entry name" value="Polyketide_cyc2"/>
    <property type="match status" value="1"/>
</dbReference>
<feature type="domain" description="VOC" evidence="4">
    <location>
        <begin position="5"/>
        <end position="119"/>
    </location>
</feature>
<dbReference type="InterPro" id="IPR023393">
    <property type="entry name" value="START-like_dom_sf"/>
</dbReference>
<dbReference type="CDD" id="cd08349">
    <property type="entry name" value="BLMA_like"/>
    <property type="match status" value="1"/>
</dbReference>
<dbReference type="GO" id="GO:0046677">
    <property type="term" value="P:response to antibiotic"/>
    <property type="evidence" value="ECO:0007669"/>
    <property type="project" value="UniProtKB-KW"/>
</dbReference>